<comment type="caution">
    <text evidence="2">The sequence shown here is derived from an EMBL/GenBank/DDBJ whole genome shotgun (WGS) entry which is preliminary data.</text>
</comment>
<dbReference type="EMBL" id="QZBZ01000584">
    <property type="protein sequence ID" value="TIA28447.1"/>
    <property type="molecule type" value="Genomic_DNA"/>
</dbReference>
<dbReference type="AlphaFoldDB" id="A0A4V4LCW9"/>
<gene>
    <name evidence="2" type="ORF">D6C78_10740</name>
</gene>
<dbReference type="Pfam" id="PF01636">
    <property type="entry name" value="APH"/>
    <property type="match status" value="1"/>
</dbReference>
<name>A0A4V4LCW9_AURPU</name>
<dbReference type="InterPro" id="IPR011009">
    <property type="entry name" value="Kinase-like_dom_sf"/>
</dbReference>
<accession>A0A4V4LCW9</accession>
<dbReference type="PANTHER" id="PTHR21310:SF39">
    <property type="entry name" value="AMINOGLYCOSIDE PHOSPHOTRANSFERASE DOMAIN-CONTAINING PROTEIN"/>
    <property type="match status" value="1"/>
</dbReference>
<feature type="domain" description="Aminoglycoside phosphotransferase" evidence="1">
    <location>
        <begin position="27"/>
        <end position="214"/>
    </location>
</feature>
<sequence>MKNDRTIIDLCDHAPDDGTTLQLNEGVLVKYRNVSIEECRNQVEARRLLDKKIVVVPEVYRYFSKGTENYLVMEFVQGTVKNLIEDDESITKIARIVRYLQTYQSNVPGPLAGGQSRGLFWENEEIELRSALRLEEYLNRRMIGDQEGLYIKVGKLVLNHNDIAPRNIIWMPDGSICLIDWSHAGYYPQLLELVILGFNTQEGKDSGFTERLRIKLGSLTAREEEDLDLLKMAWFNSHHYEM</sequence>
<evidence type="ECO:0000313" key="3">
    <source>
        <dbReference type="Proteomes" id="UP000308724"/>
    </source>
</evidence>
<proteinExistence type="predicted"/>
<evidence type="ECO:0000259" key="1">
    <source>
        <dbReference type="Pfam" id="PF01636"/>
    </source>
</evidence>
<dbReference type="InterPro" id="IPR051678">
    <property type="entry name" value="AGP_Transferase"/>
</dbReference>
<organism evidence="2 3">
    <name type="scientific">Aureobasidium pullulans</name>
    <name type="common">Black yeast</name>
    <name type="synonym">Pullularia pullulans</name>
    <dbReference type="NCBI Taxonomy" id="5580"/>
    <lineage>
        <taxon>Eukaryota</taxon>
        <taxon>Fungi</taxon>
        <taxon>Dikarya</taxon>
        <taxon>Ascomycota</taxon>
        <taxon>Pezizomycotina</taxon>
        <taxon>Dothideomycetes</taxon>
        <taxon>Dothideomycetidae</taxon>
        <taxon>Dothideales</taxon>
        <taxon>Saccotheciaceae</taxon>
        <taxon>Aureobasidium</taxon>
    </lineage>
</organism>
<dbReference type="SUPFAM" id="SSF56112">
    <property type="entry name" value="Protein kinase-like (PK-like)"/>
    <property type="match status" value="1"/>
</dbReference>
<dbReference type="Proteomes" id="UP000308724">
    <property type="component" value="Unassembled WGS sequence"/>
</dbReference>
<dbReference type="Gene3D" id="3.90.1200.10">
    <property type="match status" value="1"/>
</dbReference>
<dbReference type="PANTHER" id="PTHR21310">
    <property type="entry name" value="AMINOGLYCOSIDE PHOSPHOTRANSFERASE-RELATED-RELATED"/>
    <property type="match status" value="1"/>
</dbReference>
<reference evidence="2 3" key="1">
    <citation type="submission" date="2018-10" db="EMBL/GenBank/DDBJ databases">
        <title>Fifty Aureobasidium pullulans genomes reveal a recombining polyextremotolerant generalist.</title>
        <authorList>
            <person name="Gostincar C."/>
            <person name="Turk M."/>
            <person name="Zajc J."/>
            <person name="Gunde-Cimerman N."/>
        </authorList>
    </citation>
    <scope>NUCLEOTIDE SEQUENCE [LARGE SCALE GENOMIC DNA]</scope>
    <source>
        <strain evidence="2 3">EXF-1645</strain>
    </source>
</reference>
<dbReference type="InterPro" id="IPR002575">
    <property type="entry name" value="Aminoglycoside_PTrfase"/>
</dbReference>
<protein>
    <recommendedName>
        <fullName evidence="1">Aminoglycoside phosphotransferase domain-containing protein</fullName>
    </recommendedName>
</protein>
<evidence type="ECO:0000313" key="2">
    <source>
        <dbReference type="EMBL" id="TIA28447.1"/>
    </source>
</evidence>